<accession>A0AAD9RAQ3</accession>
<dbReference type="PRINTS" id="PR00237">
    <property type="entry name" value="GPCRRHODOPSN"/>
</dbReference>
<sequence>MNASWAVDGDHKTWSTIKTTPRINENDSLYTREELYDASTGVIIFLSFCYGTISVLAIVGNFLVMWIVATTRRMQNMTNFFIANLALADIIIGLFVIPFQFQAALLQRWNLPYFMCTFCPFVRTLSVNVSVFTLMIIAVDRHRAVLKPLSAPLTKLRAKLIIVGIWLLSAALAAPMAVAYRVDMVQETTSSGHMYEKPFCYNKNMSINSMLTYRALLTFLQYMMPLMIISVLYARMARTLWGSRAPGNALDSRDATFMKNKKKVIKMLVIVVILFAIFWLPLQSYNVLQYTYPEINKYQYINIVWFCFDWLAMSNSCCNPFVYGIYNEKFKQEFQQKCQFRSRKLSTTPPTDSIDLEKTQTTRTSIRYILRYDWRRTRSSSYPSFYRGVSVREPSKVSIDSNNESISRQNSSTRWTRNKEGNQCPVQKSSNKATELYVFPSGRHKHTKSGTEELCL</sequence>
<dbReference type="SMART" id="SM01381">
    <property type="entry name" value="7TM_GPCR_Srsx"/>
    <property type="match status" value="1"/>
</dbReference>
<dbReference type="GO" id="GO:0005886">
    <property type="term" value="C:plasma membrane"/>
    <property type="evidence" value="ECO:0007669"/>
    <property type="project" value="TreeGrafter"/>
</dbReference>
<keyword evidence="14" id="KW-1185">Reference proteome</keyword>
<evidence type="ECO:0000313" key="14">
    <source>
        <dbReference type="Proteomes" id="UP001258017"/>
    </source>
</evidence>
<keyword evidence="8 9" id="KW-0807">Transducer</keyword>
<dbReference type="InterPro" id="IPR017452">
    <property type="entry name" value="GPCR_Rhodpsn_7TM"/>
</dbReference>
<evidence type="ECO:0000259" key="12">
    <source>
        <dbReference type="PROSITE" id="PS50262"/>
    </source>
</evidence>
<feature type="compositionally biased region" description="Polar residues" evidence="10">
    <location>
        <begin position="400"/>
        <end position="415"/>
    </location>
</feature>
<dbReference type="AlphaFoldDB" id="A0AAD9RAQ3"/>
<organism evidence="13 14">
    <name type="scientific">Odynerus spinipes</name>
    <dbReference type="NCBI Taxonomy" id="1348599"/>
    <lineage>
        <taxon>Eukaryota</taxon>
        <taxon>Metazoa</taxon>
        <taxon>Ecdysozoa</taxon>
        <taxon>Arthropoda</taxon>
        <taxon>Hexapoda</taxon>
        <taxon>Insecta</taxon>
        <taxon>Pterygota</taxon>
        <taxon>Neoptera</taxon>
        <taxon>Endopterygota</taxon>
        <taxon>Hymenoptera</taxon>
        <taxon>Apocrita</taxon>
        <taxon>Aculeata</taxon>
        <taxon>Vespoidea</taxon>
        <taxon>Vespidae</taxon>
        <taxon>Eumeninae</taxon>
        <taxon>Odynerus</taxon>
    </lineage>
</organism>
<evidence type="ECO:0000256" key="10">
    <source>
        <dbReference type="SAM" id="MobiDB-lite"/>
    </source>
</evidence>
<feature type="transmembrane region" description="Helical" evidence="11">
    <location>
        <begin position="160"/>
        <end position="180"/>
    </location>
</feature>
<dbReference type="FunFam" id="1.20.1070.10:FF:000291">
    <property type="entry name" value="Predicted protein"/>
    <property type="match status" value="1"/>
</dbReference>
<evidence type="ECO:0000256" key="1">
    <source>
        <dbReference type="ARBA" id="ARBA00004141"/>
    </source>
</evidence>
<gene>
    <name evidence="13" type="ORF">KPH14_005605</name>
</gene>
<dbReference type="InterPro" id="IPR000276">
    <property type="entry name" value="GPCR_Rhodpsn"/>
</dbReference>
<keyword evidence="4 11" id="KW-1133">Transmembrane helix</keyword>
<dbReference type="PRINTS" id="PR01012">
    <property type="entry name" value="NRPEPTIDEYR"/>
</dbReference>
<dbReference type="PROSITE" id="PS50262">
    <property type="entry name" value="G_PROTEIN_RECEP_F1_2"/>
    <property type="match status" value="1"/>
</dbReference>
<dbReference type="PANTHER" id="PTHR45695:SF9">
    <property type="entry name" value="LEUCOKININ RECEPTOR"/>
    <property type="match status" value="1"/>
</dbReference>
<feature type="transmembrane region" description="Helical" evidence="11">
    <location>
        <begin position="121"/>
        <end position="139"/>
    </location>
</feature>
<reference evidence="13" key="2">
    <citation type="journal article" date="2023" name="Commun. Biol.">
        <title>Intrasexual cuticular hydrocarbon dimorphism in a wasp sheds light on hydrocarbon biosynthesis genes in Hymenoptera.</title>
        <authorList>
            <person name="Moris V.C."/>
            <person name="Podsiadlowski L."/>
            <person name="Martin S."/>
            <person name="Oeyen J.P."/>
            <person name="Donath A."/>
            <person name="Petersen M."/>
            <person name="Wilbrandt J."/>
            <person name="Misof B."/>
            <person name="Liedtke D."/>
            <person name="Thamm M."/>
            <person name="Scheiner R."/>
            <person name="Schmitt T."/>
            <person name="Niehuis O."/>
        </authorList>
    </citation>
    <scope>NUCLEOTIDE SEQUENCE</scope>
    <source>
        <strain evidence="13">GBR_01_08_01A</strain>
    </source>
</reference>
<comment type="caution">
    <text evidence="13">The sequence shown here is derived from an EMBL/GenBank/DDBJ whole genome shotgun (WGS) entry which is preliminary data.</text>
</comment>
<evidence type="ECO:0000256" key="7">
    <source>
        <dbReference type="ARBA" id="ARBA00023170"/>
    </source>
</evidence>
<evidence type="ECO:0000256" key="5">
    <source>
        <dbReference type="ARBA" id="ARBA00023040"/>
    </source>
</evidence>
<evidence type="ECO:0000256" key="4">
    <source>
        <dbReference type="ARBA" id="ARBA00022989"/>
    </source>
</evidence>
<feature type="transmembrane region" description="Helical" evidence="11">
    <location>
        <begin position="264"/>
        <end position="282"/>
    </location>
</feature>
<proteinExistence type="inferred from homology"/>
<keyword evidence="5 9" id="KW-0297">G-protein coupled receptor</keyword>
<evidence type="ECO:0000256" key="9">
    <source>
        <dbReference type="RuleBase" id="RU000688"/>
    </source>
</evidence>
<evidence type="ECO:0000256" key="3">
    <source>
        <dbReference type="ARBA" id="ARBA00022692"/>
    </source>
</evidence>
<feature type="transmembrane region" description="Helical" evidence="11">
    <location>
        <begin position="302"/>
        <end position="326"/>
    </location>
</feature>
<dbReference type="PANTHER" id="PTHR45695">
    <property type="entry name" value="LEUCOKININ RECEPTOR-RELATED"/>
    <property type="match status" value="1"/>
</dbReference>
<feature type="transmembrane region" description="Helical" evidence="11">
    <location>
        <begin position="80"/>
        <end position="101"/>
    </location>
</feature>
<dbReference type="Proteomes" id="UP001258017">
    <property type="component" value="Unassembled WGS sequence"/>
</dbReference>
<dbReference type="Gene3D" id="1.20.1070.10">
    <property type="entry name" value="Rhodopsin 7-helix transmembrane proteins"/>
    <property type="match status" value="1"/>
</dbReference>
<reference evidence="13" key="1">
    <citation type="submission" date="2021-08" db="EMBL/GenBank/DDBJ databases">
        <authorList>
            <person name="Misof B."/>
            <person name="Oliver O."/>
            <person name="Podsiadlowski L."/>
            <person name="Donath A."/>
            <person name="Peters R."/>
            <person name="Mayer C."/>
            <person name="Rust J."/>
            <person name="Gunkel S."/>
            <person name="Lesny P."/>
            <person name="Martin S."/>
            <person name="Oeyen J.P."/>
            <person name="Petersen M."/>
            <person name="Panagiotis P."/>
            <person name="Wilbrandt J."/>
            <person name="Tanja T."/>
        </authorList>
    </citation>
    <scope>NUCLEOTIDE SEQUENCE</scope>
    <source>
        <strain evidence="13">GBR_01_08_01A</strain>
        <tissue evidence="13">Thorax + abdomen</tissue>
    </source>
</reference>
<evidence type="ECO:0000256" key="2">
    <source>
        <dbReference type="ARBA" id="ARBA00010663"/>
    </source>
</evidence>
<feature type="transmembrane region" description="Helical" evidence="11">
    <location>
        <begin position="211"/>
        <end position="234"/>
    </location>
</feature>
<dbReference type="EMBL" id="JAIFRP010004406">
    <property type="protein sequence ID" value="KAK2576237.1"/>
    <property type="molecule type" value="Genomic_DNA"/>
</dbReference>
<feature type="region of interest" description="Disordered" evidence="10">
    <location>
        <begin position="400"/>
        <end position="431"/>
    </location>
</feature>
<dbReference type="GO" id="GO:0004983">
    <property type="term" value="F:neuropeptide Y receptor activity"/>
    <property type="evidence" value="ECO:0007669"/>
    <property type="project" value="InterPro"/>
</dbReference>
<comment type="subcellular location">
    <subcellularLocation>
        <location evidence="1">Membrane</location>
        <topology evidence="1">Multi-pass membrane protein</topology>
    </subcellularLocation>
</comment>
<dbReference type="Pfam" id="PF00001">
    <property type="entry name" value="7tm_1"/>
    <property type="match status" value="1"/>
</dbReference>
<feature type="domain" description="G-protein coupled receptors family 1 profile" evidence="12">
    <location>
        <begin position="60"/>
        <end position="323"/>
    </location>
</feature>
<keyword evidence="7 9" id="KW-0675">Receptor</keyword>
<evidence type="ECO:0000313" key="13">
    <source>
        <dbReference type="EMBL" id="KAK2576237.1"/>
    </source>
</evidence>
<dbReference type="PROSITE" id="PS00237">
    <property type="entry name" value="G_PROTEIN_RECEP_F1_1"/>
    <property type="match status" value="1"/>
</dbReference>
<name>A0AAD9RAQ3_9HYME</name>
<evidence type="ECO:0000256" key="11">
    <source>
        <dbReference type="SAM" id="Phobius"/>
    </source>
</evidence>
<keyword evidence="6 11" id="KW-0472">Membrane</keyword>
<evidence type="ECO:0000256" key="8">
    <source>
        <dbReference type="ARBA" id="ARBA00023224"/>
    </source>
</evidence>
<dbReference type="SUPFAM" id="SSF81321">
    <property type="entry name" value="Family A G protein-coupled receptor-like"/>
    <property type="match status" value="1"/>
</dbReference>
<comment type="similarity">
    <text evidence="2 9">Belongs to the G-protein coupled receptor 1 family.</text>
</comment>
<keyword evidence="3 9" id="KW-0812">Transmembrane</keyword>
<feature type="transmembrane region" description="Helical" evidence="11">
    <location>
        <begin position="42"/>
        <end position="68"/>
    </location>
</feature>
<dbReference type="InterPro" id="IPR000611">
    <property type="entry name" value="NPY_rcpt"/>
</dbReference>
<evidence type="ECO:0000256" key="6">
    <source>
        <dbReference type="ARBA" id="ARBA00023136"/>
    </source>
</evidence>
<protein>
    <recommendedName>
        <fullName evidence="12">G-protein coupled receptors family 1 profile domain-containing protein</fullName>
    </recommendedName>
</protein>